<dbReference type="PANTHER" id="PTHR11839">
    <property type="entry name" value="UDP/ADP-SUGAR PYROPHOSPHATASE"/>
    <property type="match status" value="1"/>
</dbReference>
<dbReference type="InterPro" id="IPR015797">
    <property type="entry name" value="NUDIX_hydrolase-like_dom_sf"/>
</dbReference>
<dbReference type="InterPro" id="IPR020084">
    <property type="entry name" value="NUDIX_hydrolase_CS"/>
</dbReference>
<dbReference type="AlphaFoldDB" id="A0A381NV60"/>
<dbReference type="PANTHER" id="PTHR11839:SF18">
    <property type="entry name" value="NUDIX HYDROLASE DOMAIN-CONTAINING PROTEIN"/>
    <property type="match status" value="1"/>
</dbReference>
<dbReference type="PRINTS" id="PR00502">
    <property type="entry name" value="NUDIXFAMILY"/>
</dbReference>
<feature type="domain" description="Nudix hydrolase" evidence="3">
    <location>
        <begin position="43"/>
        <end position="172"/>
    </location>
</feature>
<protein>
    <recommendedName>
        <fullName evidence="3">Nudix hydrolase domain-containing protein</fullName>
    </recommendedName>
</protein>
<name>A0A381NV60_9ZZZZ</name>
<evidence type="ECO:0000313" key="4">
    <source>
        <dbReference type="EMBL" id="SUZ57373.1"/>
    </source>
</evidence>
<dbReference type="GO" id="GO:0016462">
    <property type="term" value="F:pyrophosphatase activity"/>
    <property type="evidence" value="ECO:0007669"/>
    <property type="project" value="UniProtKB-ARBA"/>
</dbReference>
<dbReference type="CDD" id="cd03424">
    <property type="entry name" value="NUDIX_ADPRase_Nudt5_UGPPase_Nudt14"/>
    <property type="match status" value="1"/>
</dbReference>
<accession>A0A381NV60</accession>
<dbReference type="InterPro" id="IPR020476">
    <property type="entry name" value="Nudix_hydrolase"/>
</dbReference>
<organism evidence="4">
    <name type="scientific">marine metagenome</name>
    <dbReference type="NCBI Taxonomy" id="408172"/>
    <lineage>
        <taxon>unclassified sequences</taxon>
        <taxon>metagenomes</taxon>
        <taxon>ecological metagenomes</taxon>
    </lineage>
</organism>
<dbReference type="SUPFAM" id="SSF55811">
    <property type="entry name" value="Nudix"/>
    <property type="match status" value="1"/>
</dbReference>
<gene>
    <name evidence="4" type="ORF">METZ01_LOCUS10227</name>
</gene>
<proteinExistence type="predicted"/>
<dbReference type="InterPro" id="IPR000086">
    <property type="entry name" value="NUDIX_hydrolase_dom"/>
</dbReference>
<dbReference type="GO" id="GO:0006753">
    <property type="term" value="P:nucleoside phosphate metabolic process"/>
    <property type="evidence" value="ECO:0007669"/>
    <property type="project" value="TreeGrafter"/>
</dbReference>
<dbReference type="PROSITE" id="PS00893">
    <property type="entry name" value="NUDIX_BOX"/>
    <property type="match status" value="1"/>
</dbReference>
<evidence type="ECO:0000256" key="1">
    <source>
        <dbReference type="ARBA" id="ARBA00001946"/>
    </source>
</evidence>
<reference evidence="4" key="1">
    <citation type="submission" date="2018-05" db="EMBL/GenBank/DDBJ databases">
        <authorList>
            <person name="Lanie J.A."/>
            <person name="Ng W.-L."/>
            <person name="Kazmierczak K.M."/>
            <person name="Andrzejewski T.M."/>
            <person name="Davidsen T.M."/>
            <person name="Wayne K.J."/>
            <person name="Tettelin H."/>
            <person name="Glass J.I."/>
            <person name="Rusch D."/>
            <person name="Podicherti R."/>
            <person name="Tsui H.-C.T."/>
            <person name="Winkler M.E."/>
        </authorList>
    </citation>
    <scope>NUCLEOTIDE SEQUENCE</scope>
</reference>
<dbReference type="Pfam" id="PF00293">
    <property type="entry name" value="NUDIX"/>
    <property type="match status" value="1"/>
</dbReference>
<dbReference type="PROSITE" id="PS51462">
    <property type="entry name" value="NUDIX"/>
    <property type="match status" value="1"/>
</dbReference>
<dbReference type="Gene3D" id="3.90.79.10">
    <property type="entry name" value="Nucleoside Triphosphate Pyrophosphohydrolase"/>
    <property type="match status" value="1"/>
</dbReference>
<keyword evidence="2" id="KW-0378">Hydrolase</keyword>
<dbReference type="EMBL" id="UINC01000555">
    <property type="protein sequence ID" value="SUZ57373.1"/>
    <property type="molecule type" value="Genomic_DNA"/>
</dbReference>
<comment type="cofactor">
    <cofactor evidence="1">
        <name>Mg(2+)</name>
        <dbReference type="ChEBI" id="CHEBI:18420"/>
    </cofactor>
</comment>
<sequence>MGDQLEWQKVRSEPGPNLGILNVRFDWLKHPIEDRTLKRLVLESVDWINVVALTENGRSIMVEQYRFGVGSCTVETPGGMVDAGETPLQAAQRELKEETGYSGGKWKSLGAVQPNPAIHSHLCHHFLAQGVVKNDPQDLGQGEAIAVHLYTIDQVRAAIIDGTLRHVLAISALSRVFDLWTLPFSETGTPLD</sequence>
<evidence type="ECO:0000259" key="3">
    <source>
        <dbReference type="PROSITE" id="PS51462"/>
    </source>
</evidence>
<evidence type="ECO:0000256" key="2">
    <source>
        <dbReference type="ARBA" id="ARBA00022801"/>
    </source>
</evidence>
<dbReference type="GO" id="GO:0019693">
    <property type="term" value="P:ribose phosphate metabolic process"/>
    <property type="evidence" value="ECO:0007669"/>
    <property type="project" value="TreeGrafter"/>
</dbReference>